<feature type="region of interest" description="Disordered" evidence="1">
    <location>
        <begin position="1"/>
        <end position="55"/>
    </location>
</feature>
<dbReference type="RefSeq" id="WP_083084904.1">
    <property type="nucleotide sequence ID" value="NZ_AP022583.1"/>
</dbReference>
<evidence type="ECO:0000256" key="1">
    <source>
        <dbReference type="SAM" id="MobiDB-lite"/>
    </source>
</evidence>
<accession>A0A7I7P997</accession>
<evidence type="ECO:0000259" key="3">
    <source>
        <dbReference type="Pfam" id="PF13828"/>
    </source>
</evidence>
<evidence type="ECO:0000313" key="5">
    <source>
        <dbReference type="EMBL" id="ORB18226.1"/>
    </source>
</evidence>
<reference evidence="4 7" key="2">
    <citation type="journal article" date="2019" name="Emerg. Microbes Infect.">
        <title>Comprehensive subspecies identification of 175 nontuberculous mycobacteria species based on 7547 genomic profiles.</title>
        <authorList>
            <person name="Matsumoto Y."/>
            <person name="Kinjo T."/>
            <person name="Motooka D."/>
            <person name="Nabeya D."/>
            <person name="Jung N."/>
            <person name="Uechi K."/>
            <person name="Horii T."/>
            <person name="Iida T."/>
            <person name="Fujita J."/>
            <person name="Nakamura S."/>
        </authorList>
    </citation>
    <scope>NUCLEOTIDE SEQUENCE [LARGE SCALE GENOMIC DNA]</scope>
    <source>
        <strain evidence="4 7">JCM 16367</strain>
    </source>
</reference>
<dbReference type="Proteomes" id="UP000466894">
    <property type="component" value="Chromosome"/>
</dbReference>
<dbReference type="Pfam" id="PF13828">
    <property type="entry name" value="DUF4190"/>
    <property type="match status" value="1"/>
</dbReference>
<organism evidence="4 7">
    <name type="scientific">Mycobacterium noviomagense</name>
    <dbReference type="NCBI Taxonomy" id="459858"/>
    <lineage>
        <taxon>Bacteria</taxon>
        <taxon>Bacillati</taxon>
        <taxon>Actinomycetota</taxon>
        <taxon>Actinomycetes</taxon>
        <taxon>Mycobacteriales</taxon>
        <taxon>Mycobacteriaceae</taxon>
        <taxon>Mycobacterium</taxon>
    </lineage>
</organism>
<feature type="compositionally biased region" description="Pro residues" evidence="1">
    <location>
        <begin position="1"/>
        <end position="10"/>
    </location>
</feature>
<evidence type="ECO:0000313" key="6">
    <source>
        <dbReference type="Proteomes" id="UP000192374"/>
    </source>
</evidence>
<evidence type="ECO:0000256" key="2">
    <source>
        <dbReference type="SAM" id="Phobius"/>
    </source>
</evidence>
<reference evidence="5 6" key="1">
    <citation type="submission" date="2017-02" db="EMBL/GenBank/DDBJ databases">
        <title>The new phylogeny of genus Mycobacterium.</title>
        <authorList>
            <person name="Tortoli E."/>
            <person name="Trovato A."/>
            <person name="Cirillo D.M."/>
        </authorList>
    </citation>
    <scope>NUCLEOTIDE SEQUENCE [LARGE SCALE GENOMIC DNA]</scope>
    <source>
        <strain evidence="5 6">DSM 45145</strain>
    </source>
</reference>
<dbReference type="Proteomes" id="UP000192374">
    <property type="component" value="Unassembled WGS sequence"/>
</dbReference>
<feature type="transmembrane region" description="Helical" evidence="2">
    <location>
        <begin position="83"/>
        <end position="113"/>
    </location>
</feature>
<dbReference type="EMBL" id="AP022583">
    <property type="protein sequence ID" value="BBY05159.1"/>
    <property type="molecule type" value="Genomic_DNA"/>
</dbReference>
<keyword evidence="2" id="KW-1133">Transmembrane helix</keyword>
<protein>
    <submittedName>
        <fullName evidence="4">Membrane protein</fullName>
    </submittedName>
</protein>
<name>A0A7I7P997_9MYCO</name>
<keyword evidence="2" id="KW-0472">Membrane</keyword>
<feature type="domain" description="DUF4190" evidence="3">
    <location>
        <begin position="83"/>
        <end position="144"/>
    </location>
</feature>
<keyword evidence="2" id="KW-0812">Transmembrane</keyword>
<evidence type="ECO:0000313" key="4">
    <source>
        <dbReference type="EMBL" id="BBY05159.1"/>
    </source>
</evidence>
<feature type="transmembrane region" description="Helical" evidence="2">
    <location>
        <begin position="125"/>
        <end position="154"/>
    </location>
</feature>
<dbReference type="InterPro" id="IPR025241">
    <property type="entry name" value="DUF4190"/>
</dbReference>
<keyword evidence="6" id="KW-1185">Reference proteome</keyword>
<dbReference type="EMBL" id="MVIC01000002">
    <property type="protein sequence ID" value="ORB18226.1"/>
    <property type="molecule type" value="Genomic_DNA"/>
</dbReference>
<sequence length="159" mass="16331">MTDPQQPPSTPWGDEQPRPQNPPPSADAQRPVDYSEYPLPPSLPAPGYPPPHPVEAPGYPVYPGQAVPYGPYRIAPPPGTNGLAIASLVTSLVGVVFCGIPSIVGLILGIIAMQQTKRTGQEGHGLAVAGVIVGGTMTALVVLAAIFVVIPFIAATASP</sequence>
<dbReference type="AlphaFoldDB" id="A0A7I7P997"/>
<evidence type="ECO:0000313" key="7">
    <source>
        <dbReference type="Proteomes" id="UP000466894"/>
    </source>
</evidence>
<feature type="compositionally biased region" description="Pro residues" evidence="1">
    <location>
        <begin position="38"/>
        <end position="54"/>
    </location>
</feature>
<gene>
    <name evidence="5" type="ORF">BST37_02065</name>
    <name evidence="4" type="ORF">MNVI_04770</name>
</gene>
<reference evidence="4" key="3">
    <citation type="submission" date="2020-02" db="EMBL/GenBank/DDBJ databases">
        <authorList>
            <person name="Matsumoto Y."/>
            <person name="Motooka D."/>
            <person name="Nakamura S."/>
        </authorList>
    </citation>
    <scope>NUCLEOTIDE SEQUENCE</scope>
    <source>
        <strain evidence="4">JCM 16367</strain>
    </source>
</reference>
<dbReference type="KEGG" id="mnv:MNVI_04770"/>
<proteinExistence type="predicted"/>
<dbReference type="OrthoDB" id="4462868at2"/>